<gene>
    <name evidence="1" type="ORF">C7V51_10790</name>
</gene>
<organism evidence="1 2">
    <name type="scientific">Rathayibacter iranicus</name>
    <dbReference type="NCBI Taxonomy" id="59737"/>
    <lineage>
        <taxon>Bacteria</taxon>
        <taxon>Bacillati</taxon>
        <taxon>Actinomycetota</taxon>
        <taxon>Actinomycetes</taxon>
        <taxon>Micrococcales</taxon>
        <taxon>Microbacteriaceae</taxon>
        <taxon>Rathayibacter</taxon>
    </lineage>
</organism>
<dbReference type="RefSeq" id="WP_104265489.1">
    <property type="nucleotide sequence ID" value="NZ_CP028130.1"/>
</dbReference>
<evidence type="ECO:0000313" key="1">
    <source>
        <dbReference type="EMBL" id="AZZ56314.1"/>
    </source>
</evidence>
<reference evidence="1 2" key="1">
    <citation type="submission" date="2018-03" db="EMBL/GenBank/DDBJ databases">
        <title>Bacteriophage NCPPB3778 and a type I-E CRISPR drive the evolution of the US Biological Select Agent, Rathayibacter toxicus.</title>
        <authorList>
            <person name="Davis E.W.II."/>
            <person name="Tabima J.F."/>
            <person name="Weisberg A.J."/>
            <person name="Dantas Lopes L."/>
            <person name="Wiseman M.S."/>
            <person name="Wiseman M.S."/>
            <person name="Pupko T."/>
            <person name="Belcher M.S."/>
            <person name="Sechler A.J."/>
            <person name="Tancos M.A."/>
            <person name="Schroeder B.K."/>
            <person name="Murray T.D."/>
            <person name="Luster D.G."/>
            <person name="Schneider W.L."/>
            <person name="Rogers E."/>
            <person name="Andreote F.D."/>
            <person name="Grunwald N.J."/>
            <person name="Putnam M.L."/>
            <person name="Chang J.H."/>
        </authorList>
    </citation>
    <scope>NUCLEOTIDE SEQUENCE [LARGE SCALE GENOMIC DNA]</scope>
    <source>
        <strain evidence="1 2">NCCPB 2253</strain>
    </source>
</reference>
<protein>
    <submittedName>
        <fullName evidence="1">Uncharacterized protein</fullName>
    </submittedName>
</protein>
<sequence>METLSSHLLDLDDAVALIGVLAAVQVLVDRGEVSQEGIRALRHSLEQGCALLPGSNRNEIAIALGSLNTRLRATLD</sequence>
<accession>A0AAD1ADT6</accession>
<dbReference type="KEGG" id="ria:C7V51_10790"/>
<proteinExistence type="predicted"/>
<evidence type="ECO:0000313" key="2">
    <source>
        <dbReference type="Proteomes" id="UP000283946"/>
    </source>
</evidence>
<dbReference type="Proteomes" id="UP000283946">
    <property type="component" value="Chromosome"/>
</dbReference>
<dbReference type="EMBL" id="CP028130">
    <property type="protein sequence ID" value="AZZ56314.1"/>
    <property type="molecule type" value="Genomic_DNA"/>
</dbReference>
<name>A0AAD1ADT6_9MICO</name>
<dbReference type="AlphaFoldDB" id="A0AAD1ADT6"/>